<dbReference type="AlphaFoldDB" id="A0A8T1VYV1"/>
<evidence type="ECO:0000313" key="2">
    <source>
        <dbReference type="EMBL" id="KAG7386106.1"/>
    </source>
</evidence>
<dbReference type="GO" id="GO:0034472">
    <property type="term" value="P:snRNA 3'-end processing"/>
    <property type="evidence" value="ECO:0007669"/>
    <property type="project" value="TreeGrafter"/>
</dbReference>
<dbReference type="OrthoDB" id="70899at2759"/>
<feature type="region of interest" description="Disordered" evidence="1">
    <location>
        <begin position="1"/>
        <end position="29"/>
    </location>
</feature>
<gene>
    <name evidence="2" type="ORF">PHYBOEH_008784</name>
</gene>
<organism evidence="2 3">
    <name type="scientific">Phytophthora boehmeriae</name>
    <dbReference type="NCBI Taxonomy" id="109152"/>
    <lineage>
        <taxon>Eukaryota</taxon>
        <taxon>Sar</taxon>
        <taxon>Stramenopiles</taxon>
        <taxon>Oomycota</taxon>
        <taxon>Peronosporomycetes</taxon>
        <taxon>Peronosporales</taxon>
        <taxon>Peronosporaceae</taxon>
        <taxon>Phytophthora</taxon>
    </lineage>
</organism>
<accession>A0A8T1VYV1</accession>
<comment type="caution">
    <text evidence="2">The sequence shown here is derived from an EMBL/GenBank/DDBJ whole genome shotgun (WGS) entry which is preliminary data.</text>
</comment>
<evidence type="ECO:0000256" key="1">
    <source>
        <dbReference type="SAM" id="MobiDB-lite"/>
    </source>
</evidence>
<dbReference type="Proteomes" id="UP000693981">
    <property type="component" value="Unassembled WGS sequence"/>
</dbReference>
<dbReference type="PANTHER" id="PTHR28608">
    <property type="entry name" value="INTEGRATOR COMPLEX SUBUNIT 2"/>
    <property type="match status" value="1"/>
</dbReference>
<name>A0A8T1VYV1_9STRA</name>
<protein>
    <submittedName>
        <fullName evidence="2">Uncharacterized protein</fullName>
    </submittedName>
</protein>
<dbReference type="GO" id="GO:0032039">
    <property type="term" value="C:integrator complex"/>
    <property type="evidence" value="ECO:0007669"/>
    <property type="project" value="InterPro"/>
</dbReference>
<sequence>MESSPAGDPDVVMAPPEAGDASPAIRSSSPASSSLLSVVASGELPSLPQDVTESASDEGLHDLLAPFLPLFTRLQHSRRSSSASHPIPKATQIDRVLLRCQEASKWRQYAQVFEQVTLAELKGYASSVKVTAAFRRFESGSAAERARIVLCEWLLQPPGTLESCELFANELYVDEVAVILVHTLASNSLQTQQNTAINPLGIHAVTRKCLAVPLGPILLARLAVNDPTSVEQVMDTMVAVIVESAALTTEQRKPIAQQEQEAMAGLTPIQENARLACIKLAQLTPLYATRLRDKLSEQTTSLHCAATAFELLTKCTSAKDVSVFLYQWLKRDGGSGSVIRTYVQIAAREPASPPSEFQHAAGKNLAKVQKVLLDTLDLSTSTATPYELSVTLGTIIGLQVMGSFPLEEDDRVRLLQRLDALTAISSSRVDQEHELAWARGVLGLTYALQFNQRLRQATMVAGSKLSSLVSTSSVVSGGPVSAAFGPGSDICLRYDLSAFPLRNIVTQALMHGDQGGAFEYVAPTLMKLLMEEHPQLFDAAPSSISSGSTLKLLPLAVSPPDMAERDVATNVTSPSPRLLLAIHAQGYDVALVPSLVEHVPAMKLLWDYWMESSSRSTSNPGTKPLMEFVAEGAEKDLTKWRYRLRVVLSLCAKYLSGSRQSSAMQQALRVVWNKLRNGVGNLGENSAGYVKLLGEVLPWIVEACCQNADLSAELVHFLLKLQKLQQDDGKPDPTSTNRSSFAGAHESNALKIYSFRPAG</sequence>
<evidence type="ECO:0000313" key="3">
    <source>
        <dbReference type="Proteomes" id="UP000693981"/>
    </source>
</evidence>
<dbReference type="PANTHER" id="PTHR28608:SF1">
    <property type="entry name" value="INTEGRATOR COMPLEX SUBUNIT 2"/>
    <property type="match status" value="1"/>
</dbReference>
<dbReference type="EMBL" id="JAGDFL010000525">
    <property type="protein sequence ID" value="KAG7386106.1"/>
    <property type="molecule type" value="Genomic_DNA"/>
</dbReference>
<dbReference type="InterPro" id="IPR029321">
    <property type="entry name" value="INTS2"/>
</dbReference>
<proteinExistence type="predicted"/>
<reference evidence="2" key="1">
    <citation type="submission" date="2021-02" db="EMBL/GenBank/DDBJ databases">
        <authorList>
            <person name="Palmer J.M."/>
        </authorList>
    </citation>
    <scope>NUCLEOTIDE SEQUENCE</scope>
    <source>
        <strain evidence="2">SCRP23</strain>
    </source>
</reference>
<keyword evidence="3" id="KW-1185">Reference proteome</keyword>